<name>A0A0M9FRP8_LEPPY</name>
<dbReference type="EMBL" id="LGTL01000029">
    <property type="protein sequence ID" value="KPA74569.1"/>
    <property type="molecule type" value="Genomic_DNA"/>
</dbReference>
<dbReference type="VEuPathDB" id="TriTrypDB:LpyrH10_29_1220"/>
<feature type="compositionally biased region" description="Pro residues" evidence="1">
    <location>
        <begin position="376"/>
        <end position="396"/>
    </location>
</feature>
<proteinExistence type="predicted"/>
<dbReference type="Proteomes" id="UP000037923">
    <property type="component" value="Unassembled WGS sequence"/>
</dbReference>
<keyword evidence="3" id="KW-1185">Reference proteome</keyword>
<comment type="caution">
    <text evidence="2">The sequence shown here is derived from an EMBL/GenBank/DDBJ whole genome shotgun (WGS) entry which is preliminary data.</text>
</comment>
<feature type="compositionally biased region" description="Low complexity" evidence="1">
    <location>
        <begin position="12"/>
        <end position="23"/>
    </location>
</feature>
<evidence type="ECO:0000313" key="2">
    <source>
        <dbReference type="EMBL" id="KPA74569.1"/>
    </source>
</evidence>
<feature type="region of interest" description="Disordered" evidence="1">
    <location>
        <begin position="264"/>
        <end position="285"/>
    </location>
</feature>
<dbReference type="AlphaFoldDB" id="A0A0M9FRP8"/>
<feature type="compositionally biased region" description="Low complexity" evidence="1">
    <location>
        <begin position="83"/>
        <end position="95"/>
    </location>
</feature>
<feature type="region of interest" description="Disordered" evidence="1">
    <location>
        <begin position="69"/>
        <end position="118"/>
    </location>
</feature>
<sequence>MPHRSSPREHSIQFSNSSSFSSVSDHEGDFLIRVHDVEALTETDAADLNGDIFPPSHLAARIDGDAALPLEKTEFEDDGATGEPLAAAPSAEPPSTHTGGIEGNEKDDEARDPLCSTVPGESYRYSLSATRDSASPPSMSSYFCVKPDTAVEAPLRVSPLWEEESFEEIPTPRSLSSPVAALAGASPGGCSPPMSPARFHATIDRSGLSMSLEKVAVNASQAHETQERLFTLSAETLAHYQLVKLKVRQRIYRIYYDKWRRHTSLHTPPVTPQRASSATQTPLMPLRSVSTGTDFVDIDSFHLSRSAGATSAPRAPTPSQPPQRDTSPPPRRADGGRRDHSAGIVEFDRRKQLLPSLSVPLQQSSSTSSSSSAAPTPSPDVAPPHVWPSPRAPPPNEGIGVRTKPSKLVDFGRHSDAPPRKTPHVSNPDVKEPKVIPSPERIFRL</sequence>
<accession>A0A0M9FRP8</accession>
<feature type="region of interest" description="Disordered" evidence="1">
    <location>
        <begin position="306"/>
        <end position="445"/>
    </location>
</feature>
<dbReference type="OMA" id="RIYYDKW"/>
<evidence type="ECO:0000313" key="3">
    <source>
        <dbReference type="Proteomes" id="UP000037923"/>
    </source>
</evidence>
<feature type="compositionally biased region" description="Basic and acidic residues" evidence="1">
    <location>
        <begin position="331"/>
        <end position="351"/>
    </location>
</feature>
<gene>
    <name evidence="2" type="ORF">ABB37_09207</name>
</gene>
<protein>
    <submittedName>
        <fullName evidence="2">Uncharacterized protein</fullName>
    </submittedName>
</protein>
<feature type="region of interest" description="Disordered" evidence="1">
    <location>
        <begin position="1"/>
        <end position="26"/>
    </location>
</feature>
<reference evidence="2 3" key="1">
    <citation type="submission" date="2015-07" db="EMBL/GenBank/DDBJ databases">
        <title>High-quality genome of monoxenous trypanosomatid Leptomonas pyrrhocoris.</title>
        <authorList>
            <person name="Flegontov P."/>
            <person name="Butenko A."/>
            <person name="Firsov S."/>
            <person name="Vlcek C."/>
            <person name="Logacheva M.D."/>
            <person name="Field M."/>
            <person name="Filatov D."/>
            <person name="Flegontova O."/>
            <person name="Gerasimov E."/>
            <person name="Jackson A.P."/>
            <person name="Kelly S."/>
            <person name="Opperdoes F."/>
            <person name="O'Reilly A."/>
            <person name="Votypka J."/>
            <person name="Yurchenko V."/>
            <person name="Lukes J."/>
        </authorList>
    </citation>
    <scope>NUCLEOTIDE SEQUENCE [LARGE SCALE GENOMIC DNA]</scope>
    <source>
        <strain evidence="2">H10</strain>
    </source>
</reference>
<feature type="compositionally biased region" description="Basic and acidic residues" evidence="1">
    <location>
        <begin position="410"/>
        <end position="419"/>
    </location>
</feature>
<dbReference type="RefSeq" id="XP_015653008.1">
    <property type="nucleotide sequence ID" value="XM_015808555.1"/>
</dbReference>
<feature type="compositionally biased region" description="Low complexity" evidence="1">
    <location>
        <begin position="353"/>
        <end position="375"/>
    </location>
</feature>
<dbReference type="OrthoDB" id="266507at2759"/>
<organism evidence="2 3">
    <name type="scientific">Leptomonas pyrrhocoris</name>
    <name type="common">Firebug parasite</name>
    <dbReference type="NCBI Taxonomy" id="157538"/>
    <lineage>
        <taxon>Eukaryota</taxon>
        <taxon>Discoba</taxon>
        <taxon>Euglenozoa</taxon>
        <taxon>Kinetoplastea</taxon>
        <taxon>Metakinetoplastina</taxon>
        <taxon>Trypanosomatida</taxon>
        <taxon>Trypanosomatidae</taxon>
        <taxon>Leishmaniinae</taxon>
        <taxon>Leptomonas</taxon>
    </lineage>
</organism>
<evidence type="ECO:0000256" key="1">
    <source>
        <dbReference type="SAM" id="MobiDB-lite"/>
    </source>
</evidence>
<feature type="compositionally biased region" description="Basic and acidic residues" evidence="1">
    <location>
        <begin position="1"/>
        <end position="11"/>
    </location>
</feature>
<dbReference type="GeneID" id="26909490"/>
<feature type="compositionally biased region" description="Polar residues" evidence="1">
    <location>
        <begin position="273"/>
        <end position="285"/>
    </location>
</feature>